<dbReference type="InterPro" id="IPR036549">
    <property type="entry name" value="CX6/COA6-like_sf"/>
</dbReference>
<dbReference type="KEGG" id="ccal:108623433"/>
<dbReference type="GO" id="GO:0045277">
    <property type="term" value="C:respiratory chain complex IV"/>
    <property type="evidence" value="ECO:0007669"/>
    <property type="project" value="InterPro"/>
</dbReference>
<dbReference type="FunFam" id="1.10.10.140:FF:000001">
    <property type="entry name" value="Cytochrome c oxidase subunit 6B1"/>
    <property type="match status" value="1"/>
</dbReference>
<dbReference type="RefSeq" id="XP_017885659.1">
    <property type="nucleotide sequence ID" value="XM_018030170.2"/>
</dbReference>
<dbReference type="RefSeq" id="XP_017877433.1">
    <property type="nucleotide sequence ID" value="XM_018021944.2"/>
</dbReference>
<accession>A0AAJ7IUF6</accession>
<evidence type="ECO:0000313" key="10">
    <source>
        <dbReference type="RefSeq" id="XP_017877434.1"/>
    </source>
</evidence>
<evidence type="ECO:0000313" key="11">
    <source>
        <dbReference type="RefSeq" id="XP_017885659.1"/>
    </source>
</evidence>
<evidence type="ECO:0000256" key="4">
    <source>
        <dbReference type="ARBA" id="ARBA00040060"/>
    </source>
</evidence>
<dbReference type="AlphaFoldDB" id="A0AAJ7IUF6"/>
<evidence type="ECO:0000256" key="2">
    <source>
        <dbReference type="ARBA" id="ARBA00023128"/>
    </source>
</evidence>
<dbReference type="RefSeq" id="XP_017877431.1">
    <property type="nucleotide sequence ID" value="XM_018021942.2"/>
</dbReference>
<evidence type="ECO:0000313" key="8">
    <source>
        <dbReference type="RefSeq" id="XP_017877431.1"/>
    </source>
</evidence>
<protein>
    <recommendedName>
        <fullName evidence="4">Cytochrome c oxidase subunit 6B1</fullName>
    </recommendedName>
    <alternativeName>
        <fullName evidence="5">Cytochrome c oxidase subunit VIb isoform 1</fullName>
    </alternativeName>
</protein>
<dbReference type="InterPro" id="IPR003213">
    <property type="entry name" value="Cyt_c_oxidase_su6B"/>
</dbReference>
<gene>
    <name evidence="7 8 9 10" type="primary">LOC108623433</name>
    <name evidence="11" type="synonym">LOC108628335</name>
</gene>
<dbReference type="Pfam" id="PF02297">
    <property type="entry name" value="COX6B"/>
    <property type="match status" value="1"/>
</dbReference>
<dbReference type="InterPro" id="IPR048280">
    <property type="entry name" value="COX6B-like"/>
</dbReference>
<dbReference type="RefSeq" id="XP_017877434.1">
    <property type="nucleotide sequence ID" value="XM_018021945.2"/>
</dbReference>
<dbReference type="Gene3D" id="1.10.10.140">
    <property type="entry name" value="Cytochrome c oxidase, subunit VIb"/>
    <property type="match status" value="1"/>
</dbReference>
<evidence type="ECO:0000256" key="5">
    <source>
        <dbReference type="ARBA" id="ARBA00042114"/>
    </source>
</evidence>
<reference evidence="7 8" key="1">
    <citation type="submission" date="2025-04" db="UniProtKB">
        <authorList>
            <consortium name="RefSeq"/>
        </authorList>
    </citation>
    <scope>IDENTIFICATION</scope>
    <source>
        <tissue evidence="7 8">Whole body</tissue>
    </source>
</reference>
<dbReference type="RefSeq" id="XP_017877430.1">
    <property type="nucleotide sequence ID" value="XM_018021941.2"/>
</dbReference>
<keyword evidence="6" id="KW-1185">Reference proteome</keyword>
<name>A0AAJ7IUF6_9HYME</name>
<evidence type="ECO:0000313" key="7">
    <source>
        <dbReference type="RefSeq" id="XP_017877430.1"/>
    </source>
</evidence>
<dbReference type="GeneID" id="108623433"/>
<evidence type="ECO:0000313" key="9">
    <source>
        <dbReference type="RefSeq" id="XP_017877433.1"/>
    </source>
</evidence>
<sequence>MVRYTEFGTGHTQAIVGEKLKPMTAPYDPRFPNQNQTRYCFTSFVDFQRCKNRHSEQYEACQYFQKVYRAMCPNAWLEKWEEQLESGTFPAKLD</sequence>
<keyword evidence="3" id="KW-1015">Disulfide bond</keyword>
<evidence type="ECO:0000256" key="3">
    <source>
        <dbReference type="ARBA" id="ARBA00023157"/>
    </source>
</evidence>
<dbReference type="PROSITE" id="PS51808">
    <property type="entry name" value="CHCH"/>
    <property type="match status" value="1"/>
</dbReference>
<dbReference type="GO" id="GO:0005739">
    <property type="term" value="C:mitochondrion"/>
    <property type="evidence" value="ECO:0007669"/>
    <property type="project" value="UniProtKB-SubCell"/>
</dbReference>
<evidence type="ECO:0000256" key="1">
    <source>
        <dbReference type="ARBA" id="ARBA00004173"/>
    </source>
</evidence>
<proteinExistence type="predicted"/>
<keyword evidence="2" id="KW-0496">Mitochondrion</keyword>
<comment type="subcellular location">
    <subcellularLocation>
        <location evidence="1">Mitochondrion</location>
    </subcellularLocation>
</comment>
<organism evidence="6 10">
    <name type="scientific">Ceratina calcarata</name>
    <dbReference type="NCBI Taxonomy" id="156304"/>
    <lineage>
        <taxon>Eukaryota</taxon>
        <taxon>Metazoa</taxon>
        <taxon>Ecdysozoa</taxon>
        <taxon>Arthropoda</taxon>
        <taxon>Hexapoda</taxon>
        <taxon>Insecta</taxon>
        <taxon>Pterygota</taxon>
        <taxon>Neoptera</taxon>
        <taxon>Endopterygota</taxon>
        <taxon>Hymenoptera</taxon>
        <taxon>Apocrita</taxon>
        <taxon>Aculeata</taxon>
        <taxon>Apoidea</taxon>
        <taxon>Anthophila</taxon>
        <taxon>Apidae</taxon>
        <taxon>Ceratina</taxon>
        <taxon>Zadontomerus</taxon>
    </lineage>
</organism>
<evidence type="ECO:0000313" key="6">
    <source>
        <dbReference type="Proteomes" id="UP000694925"/>
    </source>
</evidence>
<dbReference type="Proteomes" id="UP000694925">
    <property type="component" value="Unplaced"/>
</dbReference>
<dbReference type="SUPFAM" id="SSF47694">
    <property type="entry name" value="Cytochrome c oxidase subunit h"/>
    <property type="match status" value="1"/>
</dbReference>
<dbReference type="CDD" id="cd00926">
    <property type="entry name" value="Cyt_c_Oxidase_VIb"/>
    <property type="match status" value="1"/>
</dbReference>
<dbReference type="PANTHER" id="PTHR11387">
    <property type="entry name" value="CYTOCHROME C OXIDASE SUBUNIT 6B"/>
    <property type="match status" value="1"/>
</dbReference>
<dbReference type="KEGG" id="ccal:108628335"/>